<organism evidence="2 3">
    <name type="scientific">Plasmopara halstedii</name>
    <name type="common">Downy mildew of sunflower</name>
    <dbReference type="NCBI Taxonomy" id="4781"/>
    <lineage>
        <taxon>Eukaryota</taxon>
        <taxon>Sar</taxon>
        <taxon>Stramenopiles</taxon>
        <taxon>Oomycota</taxon>
        <taxon>Peronosporomycetes</taxon>
        <taxon>Peronosporales</taxon>
        <taxon>Peronosporaceae</taxon>
        <taxon>Plasmopara</taxon>
    </lineage>
</organism>
<keyword evidence="3" id="KW-1185">Reference proteome</keyword>
<evidence type="ECO:0000313" key="3">
    <source>
        <dbReference type="Proteomes" id="UP000054928"/>
    </source>
</evidence>
<accession>A0A0P1B1J5</accession>
<evidence type="ECO:0000313" key="2">
    <source>
        <dbReference type="EMBL" id="CEG47620.1"/>
    </source>
</evidence>
<name>A0A0P1B1J5_PLAHL</name>
<dbReference type="Proteomes" id="UP000054928">
    <property type="component" value="Unassembled WGS sequence"/>
</dbReference>
<dbReference type="EMBL" id="CCYD01002664">
    <property type="protein sequence ID" value="CEG47620.1"/>
    <property type="molecule type" value="Genomic_DNA"/>
</dbReference>
<proteinExistence type="predicted"/>
<feature type="coiled-coil region" evidence="1">
    <location>
        <begin position="66"/>
        <end position="93"/>
    </location>
</feature>
<evidence type="ECO:0000256" key="1">
    <source>
        <dbReference type="SAM" id="Coils"/>
    </source>
</evidence>
<dbReference type="STRING" id="4781.A0A0P1B1J5"/>
<dbReference type="AlphaFoldDB" id="A0A0P1B1J5"/>
<sequence length="101" mass="11745">MGAGDHLAHTVTLRPIYQPHGYGRWRFPAYLLDCSDVMNDIRGKVQQVLKDQNAASNPGKVCEQWKRSMRRQIQALQRKLRKQNDTVLKIAQQIATRFRIN</sequence>
<keyword evidence="1" id="KW-0175">Coiled coil</keyword>
<protein>
    <submittedName>
        <fullName evidence="2">Uncharacterized protein</fullName>
    </submittedName>
</protein>
<reference evidence="3" key="1">
    <citation type="submission" date="2014-09" db="EMBL/GenBank/DDBJ databases">
        <authorList>
            <person name="Sharma Rahul"/>
            <person name="Thines Marco"/>
        </authorList>
    </citation>
    <scope>NUCLEOTIDE SEQUENCE [LARGE SCALE GENOMIC DNA]</scope>
</reference>
<dbReference type="GeneID" id="36399825"/>
<dbReference type="RefSeq" id="XP_024583989.1">
    <property type="nucleotide sequence ID" value="XM_024718607.1"/>
</dbReference>